<dbReference type="SUPFAM" id="SSF56801">
    <property type="entry name" value="Acetyl-CoA synthetase-like"/>
    <property type="match status" value="1"/>
</dbReference>
<sequence>MSAGPKWTTRSSRVPAADRPAAGTPFPVRLAELAAAEPDRAALTCEDTTLTRAELESESNRLARDLLARGVRQGDFVSIVLPNGVPFVLAEIAAWKVGAVPQPLSPKLPAGELAEIIALTEPALVIGDVEPALTGGRPVLPARFRSAQQDDGPLPVAVSPAWKAPTSGGSTGRPKVIVAGRPALVEDVEPSADSFGIEPGGVALVPSPVSHNAPNMSVAMGLLRGNHVILMRRFDAAETLRLIGEHKVTWLYVVSTILARISKLPAEVRDAADMSSLRAVFHTAAPVPVWLKRQWIDWVGPILRELYAGTEAQAATFITSEEWLAHPGSVGRVLRGEMEVRDAEGRVLPPGREGKVWMRTAAEVDPTYRLLGGRAQVDGEGWESLGDIGWFDEDGYLYLGDRETDMILVGGANVYPAELEAALALHDAVVDSCVIGLPDDDLGNVPHAIVHPRRPVTEESLLEHLRTRVAPYRLPRSFEFVADPLRDEAGKIRRSRLRAERLP</sequence>
<name>A0A4R4YZQ1_9PSEU</name>
<dbReference type="PANTHER" id="PTHR24096">
    <property type="entry name" value="LONG-CHAIN-FATTY-ACID--COA LIGASE"/>
    <property type="match status" value="1"/>
</dbReference>
<accession>A0A4R4YZQ1</accession>
<dbReference type="OrthoDB" id="9803968at2"/>
<dbReference type="Pfam" id="PF13193">
    <property type="entry name" value="AMP-binding_C"/>
    <property type="match status" value="1"/>
</dbReference>
<dbReference type="Pfam" id="PF00501">
    <property type="entry name" value="AMP-binding"/>
    <property type="match status" value="1"/>
</dbReference>
<feature type="domain" description="AMP-dependent synthetase/ligase" evidence="2">
    <location>
        <begin position="32"/>
        <end position="361"/>
    </location>
</feature>
<evidence type="ECO:0000256" key="1">
    <source>
        <dbReference type="SAM" id="MobiDB-lite"/>
    </source>
</evidence>
<evidence type="ECO:0000259" key="2">
    <source>
        <dbReference type="Pfam" id="PF00501"/>
    </source>
</evidence>
<dbReference type="PANTHER" id="PTHR24096:SF323">
    <property type="entry name" value="BLR3536 PROTEIN"/>
    <property type="match status" value="1"/>
</dbReference>
<comment type="caution">
    <text evidence="4">The sequence shown here is derived from an EMBL/GenBank/DDBJ whole genome shotgun (WGS) entry which is preliminary data.</text>
</comment>
<dbReference type="AlphaFoldDB" id="A0A4R4YZQ1"/>
<dbReference type="Gene3D" id="3.30.300.30">
    <property type="match status" value="1"/>
</dbReference>
<gene>
    <name evidence="4" type="ORF">E1288_15810</name>
</gene>
<evidence type="ECO:0000313" key="4">
    <source>
        <dbReference type="EMBL" id="TDD50993.1"/>
    </source>
</evidence>
<reference evidence="4 5" key="1">
    <citation type="submission" date="2019-03" db="EMBL/GenBank/DDBJ databases">
        <title>Draft genome sequences of novel Actinobacteria.</title>
        <authorList>
            <person name="Sahin N."/>
            <person name="Ay H."/>
            <person name="Saygin H."/>
        </authorList>
    </citation>
    <scope>NUCLEOTIDE SEQUENCE [LARGE SCALE GENOMIC DNA]</scope>
    <source>
        <strain evidence="4 5">7K502</strain>
    </source>
</reference>
<keyword evidence="5" id="KW-1185">Reference proteome</keyword>
<keyword evidence="4" id="KW-0436">Ligase</keyword>
<dbReference type="EMBL" id="SMKW01000018">
    <property type="protein sequence ID" value="TDD50993.1"/>
    <property type="molecule type" value="Genomic_DNA"/>
</dbReference>
<organism evidence="4 5">
    <name type="scientific">Saccharopolyspora elongata</name>
    <dbReference type="NCBI Taxonomy" id="2530387"/>
    <lineage>
        <taxon>Bacteria</taxon>
        <taxon>Bacillati</taxon>
        <taxon>Actinomycetota</taxon>
        <taxon>Actinomycetes</taxon>
        <taxon>Pseudonocardiales</taxon>
        <taxon>Pseudonocardiaceae</taxon>
        <taxon>Saccharopolyspora</taxon>
    </lineage>
</organism>
<dbReference type="InterPro" id="IPR000873">
    <property type="entry name" value="AMP-dep_synth/lig_dom"/>
</dbReference>
<feature type="region of interest" description="Disordered" evidence="1">
    <location>
        <begin position="1"/>
        <end position="23"/>
    </location>
</feature>
<dbReference type="Proteomes" id="UP000294947">
    <property type="component" value="Unassembled WGS sequence"/>
</dbReference>
<evidence type="ECO:0000313" key="5">
    <source>
        <dbReference type="Proteomes" id="UP000294947"/>
    </source>
</evidence>
<dbReference type="GO" id="GO:0016405">
    <property type="term" value="F:CoA-ligase activity"/>
    <property type="evidence" value="ECO:0007669"/>
    <property type="project" value="TreeGrafter"/>
</dbReference>
<evidence type="ECO:0000259" key="3">
    <source>
        <dbReference type="Pfam" id="PF13193"/>
    </source>
</evidence>
<dbReference type="InterPro" id="IPR042099">
    <property type="entry name" value="ANL_N_sf"/>
</dbReference>
<dbReference type="Gene3D" id="3.40.50.12780">
    <property type="entry name" value="N-terminal domain of ligase-like"/>
    <property type="match status" value="1"/>
</dbReference>
<proteinExistence type="predicted"/>
<dbReference type="InterPro" id="IPR025110">
    <property type="entry name" value="AMP-bd_C"/>
</dbReference>
<dbReference type="InterPro" id="IPR045851">
    <property type="entry name" value="AMP-bd_C_sf"/>
</dbReference>
<protein>
    <submittedName>
        <fullName evidence="4">Acid--CoA ligase</fullName>
    </submittedName>
</protein>
<feature type="domain" description="AMP-binding enzyme C-terminal" evidence="3">
    <location>
        <begin position="418"/>
        <end position="483"/>
    </location>
</feature>